<dbReference type="GO" id="GO:0043161">
    <property type="term" value="P:proteasome-mediated ubiquitin-dependent protein catabolic process"/>
    <property type="evidence" value="ECO:0007669"/>
    <property type="project" value="TreeGrafter"/>
</dbReference>
<feature type="repeat" description="NHL" evidence="2">
    <location>
        <begin position="899"/>
        <end position="942"/>
    </location>
</feature>
<dbReference type="AlphaFoldDB" id="F4X341"/>
<evidence type="ECO:0000256" key="1">
    <source>
        <dbReference type="ARBA" id="ARBA00022737"/>
    </source>
</evidence>
<proteinExistence type="predicted"/>
<name>F4X341_ACREC</name>
<dbReference type="InterPro" id="IPR001258">
    <property type="entry name" value="NHL_repeat"/>
</dbReference>
<organism evidence="6">
    <name type="scientific">Acromyrmex echinatior</name>
    <name type="common">Panamanian leafcutter ant</name>
    <name type="synonym">Acromyrmex octospinosus echinatior</name>
    <dbReference type="NCBI Taxonomy" id="103372"/>
    <lineage>
        <taxon>Eukaryota</taxon>
        <taxon>Metazoa</taxon>
        <taxon>Ecdysozoa</taxon>
        <taxon>Arthropoda</taxon>
        <taxon>Hexapoda</taxon>
        <taxon>Insecta</taxon>
        <taxon>Pterygota</taxon>
        <taxon>Neoptera</taxon>
        <taxon>Endopterygota</taxon>
        <taxon>Hymenoptera</taxon>
        <taxon>Apocrita</taxon>
        <taxon>Aculeata</taxon>
        <taxon>Formicoidea</taxon>
        <taxon>Formicidae</taxon>
        <taxon>Myrmicinae</taxon>
        <taxon>Acromyrmex</taxon>
    </lineage>
</organism>
<gene>
    <name evidence="5" type="ORF">G5I_12732</name>
</gene>
<feature type="region of interest" description="Disordered" evidence="4">
    <location>
        <begin position="24"/>
        <end position="45"/>
    </location>
</feature>
<feature type="compositionally biased region" description="Low complexity" evidence="4">
    <location>
        <begin position="367"/>
        <end position="378"/>
    </location>
</feature>
<feature type="compositionally biased region" description="Polar residues" evidence="4">
    <location>
        <begin position="1060"/>
        <end position="1072"/>
    </location>
</feature>
<dbReference type="STRING" id="103372.F4X341"/>
<dbReference type="GO" id="GO:0061630">
    <property type="term" value="F:ubiquitin protein ligase activity"/>
    <property type="evidence" value="ECO:0007669"/>
    <property type="project" value="TreeGrafter"/>
</dbReference>
<keyword evidence="3" id="KW-0175">Coiled coil</keyword>
<feature type="compositionally biased region" description="Basic residues" evidence="4">
    <location>
        <begin position="26"/>
        <end position="38"/>
    </location>
</feature>
<feature type="region of interest" description="Disordered" evidence="4">
    <location>
        <begin position="367"/>
        <end position="390"/>
    </location>
</feature>
<dbReference type="InterPro" id="IPR050952">
    <property type="entry name" value="TRIM-NHL_E3_ligases"/>
</dbReference>
<dbReference type="InterPro" id="IPR011042">
    <property type="entry name" value="6-blade_b-propeller_TolB-like"/>
</dbReference>
<evidence type="ECO:0000256" key="4">
    <source>
        <dbReference type="SAM" id="MobiDB-lite"/>
    </source>
</evidence>
<dbReference type="EMBL" id="GL888608">
    <property type="protein sequence ID" value="EGI59141.1"/>
    <property type="molecule type" value="Genomic_DNA"/>
</dbReference>
<dbReference type="PANTHER" id="PTHR24104:SF48">
    <property type="entry name" value="PROTEIN WECH"/>
    <property type="match status" value="1"/>
</dbReference>
<reference evidence="5" key="1">
    <citation type="submission" date="2011-02" db="EMBL/GenBank/DDBJ databases">
        <title>The genome of the leaf-cutting ant Acromyrmex echinatior suggests key adaptations to social evolution and fungus farming.</title>
        <authorList>
            <person name="Nygaard S."/>
            <person name="Zhang G."/>
        </authorList>
    </citation>
    <scope>NUCLEOTIDE SEQUENCE</scope>
</reference>
<keyword evidence="6" id="KW-1185">Reference proteome</keyword>
<evidence type="ECO:0000313" key="6">
    <source>
        <dbReference type="Proteomes" id="UP000007755"/>
    </source>
</evidence>
<dbReference type="GO" id="GO:0000209">
    <property type="term" value="P:protein polyubiquitination"/>
    <property type="evidence" value="ECO:0007669"/>
    <property type="project" value="TreeGrafter"/>
</dbReference>
<keyword evidence="1" id="KW-0677">Repeat</keyword>
<dbReference type="InParanoid" id="F4X341"/>
<feature type="compositionally biased region" description="Polar residues" evidence="4">
    <location>
        <begin position="272"/>
        <end position="288"/>
    </location>
</feature>
<evidence type="ECO:0000256" key="3">
    <source>
        <dbReference type="SAM" id="Coils"/>
    </source>
</evidence>
<evidence type="ECO:0000256" key="2">
    <source>
        <dbReference type="PROSITE-ProRule" id="PRU00504"/>
    </source>
</evidence>
<dbReference type="Proteomes" id="UP000007755">
    <property type="component" value="Unassembled WGS sequence"/>
</dbReference>
<dbReference type="CDD" id="cd14954">
    <property type="entry name" value="NHL_TRIM71_like"/>
    <property type="match status" value="1"/>
</dbReference>
<dbReference type="SUPFAM" id="SSF101898">
    <property type="entry name" value="NHL repeat"/>
    <property type="match status" value="1"/>
</dbReference>
<accession>F4X341</accession>
<dbReference type="PANTHER" id="PTHR24104">
    <property type="entry name" value="E3 UBIQUITIN-PROTEIN LIGASE NHLRC1-RELATED"/>
    <property type="match status" value="1"/>
</dbReference>
<protein>
    <submittedName>
        <fullName evidence="5">Tripartite motif-containing protein 71</fullName>
    </submittedName>
</protein>
<dbReference type="Pfam" id="PF01436">
    <property type="entry name" value="NHL"/>
    <property type="match status" value="4"/>
</dbReference>
<dbReference type="OrthoDB" id="342730at2759"/>
<dbReference type="eggNOG" id="KOG2177">
    <property type="taxonomic scope" value="Eukaryota"/>
</dbReference>
<dbReference type="PROSITE" id="PS51125">
    <property type="entry name" value="NHL"/>
    <property type="match status" value="4"/>
</dbReference>
<feature type="region of interest" description="Disordered" evidence="4">
    <location>
        <begin position="1048"/>
        <end position="1074"/>
    </location>
</feature>
<evidence type="ECO:0000313" key="5">
    <source>
        <dbReference type="EMBL" id="EGI59141.1"/>
    </source>
</evidence>
<feature type="repeat" description="NHL" evidence="2">
    <location>
        <begin position="1006"/>
        <end position="1036"/>
    </location>
</feature>
<feature type="repeat" description="NHL" evidence="2">
    <location>
        <begin position="949"/>
        <end position="989"/>
    </location>
</feature>
<feature type="region of interest" description="Disordered" evidence="4">
    <location>
        <begin position="316"/>
        <end position="337"/>
    </location>
</feature>
<feature type="region of interest" description="Disordered" evidence="4">
    <location>
        <begin position="272"/>
        <end position="300"/>
    </location>
</feature>
<feature type="coiled-coil region" evidence="3">
    <location>
        <begin position="699"/>
        <end position="733"/>
    </location>
</feature>
<feature type="repeat" description="NHL" evidence="2">
    <location>
        <begin position="854"/>
        <end position="895"/>
    </location>
</feature>
<dbReference type="Gene3D" id="2.120.10.30">
    <property type="entry name" value="TolB, C-terminal domain"/>
    <property type="match status" value="2"/>
</dbReference>
<sequence length="1158" mass="132385">MPQCSRERANKIPSSIERALPFMVSGRRRTAGKPHGAARGRGLRELTYAEPPASRCVGDVDDSEVERAGVKGGQFCSSRAGSARDPRLVGGWHAASFKESGLLSNRYPRRHLPVRVVRADSSRRFTAAPAVPVTYDVPTLVDTSSQFRGSLWNVSSPGEPPEILVPKIRERDIFTYEFGFRLQNLDFVEAVRNTLYNLNIVRSDLIIVRQILVNNARHDRFSSVRTKDRGGSNTNKLPCKSSFREKNRKTRFFTRTQETSLELYQQFLPTTMNQLKSPRNRHSMQLTNKPRKQDEQHFTPRKFTIAKKIRSFPDSNSDRFLKQFPPGKLSQQHSKDNSFSHSILNHVDSLNEYPKLYSPRPMIASSLSCSSESRSSSSDDNLANHSPIHQLDADSPDHFEYFRMFEDASVTDVLGPNFSSANYHESCKVNYETFEDLNMNLLKIDLLDDISSSRQSLTHEEHSPSAQGDVLNDSLITLMTKDLEKDEKDDIAILSREQTHSPGSQRDSSDLPLIPSISEELEIENEIKKENYSRKLQQSPARVLNVEENAVNTILMVNKKEAAKEMEEDRSFNHSVRAMTSYRCNDHPYTQLFYCQTCCRTICKECATHCIHKHVTVEFVEFLESAQRQAEEVLIEAYLGIDVLVDDMENMGLDIAALDQRTREALTDVKYFSRRMWSAVEEREKKLFKQIVETRRWKYEVLQEKYMNLKEDKARLAQAINALKCAIQEARSSPDDLLQKKDMVLAEIWQIRQSRKTKARSLRDENWISFRSSDSNVLSVIANGGNILVNGPGTIGDRLPNRDYKLQSYFPYGINEQMMQPIPRGRPITDYDHNICLPNRKHELQVKSTDIIILGYFGENNPDNLCRPWGLICDNEGNIIISDRSNNRIQIYRDDGTLVRKFGTYGNGPCQFNRPAGIAVDARRRLIVVDKDNHRVQILTMEGEFLRAFGEHGEKQGQFCYPWDVAVNSACEIAVTDTRNHRVQLFSPEGIPLRMFGGQPHLLRYLDSPRGICFNNEGKLIVTDFNNHHVLIIDYNMVEMRILKCEKESKGKRQDGETGDGQNEENTPTFQRPQGIIAADDGSILVADSRHNSIKAFNSVGSLIYSYKPGQEEMDRPLGIALHWDGRMAFTDYGRNYVRLVKLEHHMDPMPRNAIMFG</sequence>